<feature type="signal peptide" evidence="1">
    <location>
        <begin position="1"/>
        <end position="26"/>
    </location>
</feature>
<keyword evidence="1" id="KW-0732">Signal</keyword>
<evidence type="ECO:0000259" key="3">
    <source>
        <dbReference type="Pfam" id="PF25116"/>
    </source>
</evidence>
<dbReference type="InterPro" id="IPR056825">
    <property type="entry name" value="Agd3_C"/>
</dbReference>
<protein>
    <recommendedName>
        <fullName evidence="7">Extracellular serine-rich protein</fullName>
    </recommendedName>
</protein>
<feature type="domain" description="Agd3 CBM87" evidence="3">
    <location>
        <begin position="33"/>
        <end position="237"/>
    </location>
</feature>
<dbReference type="OrthoDB" id="2113314at2759"/>
<dbReference type="Pfam" id="PF25115">
    <property type="entry name" value="Agd3_CE"/>
    <property type="match status" value="1"/>
</dbReference>
<dbReference type="AlphaFoldDB" id="A0A8K0R5A0"/>
<gene>
    <name evidence="5" type="ORF">FB567DRAFT_74336</name>
</gene>
<evidence type="ECO:0000259" key="2">
    <source>
        <dbReference type="Pfam" id="PF25115"/>
    </source>
</evidence>
<evidence type="ECO:0000256" key="1">
    <source>
        <dbReference type="SAM" id="SignalP"/>
    </source>
</evidence>
<dbReference type="PANTHER" id="PTHR31002">
    <property type="entry name" value="SERIPAUPERIN"/>
    <property type="match status" value="1"/>
</dbReference>
<keyword evidence="6" id="KW-1185">Reference proteome</keyword>
<dbReference type="Pfam" id="PF25117">
    <property type="entry name" value="Agd3_C"/>
    <property type="match status" value="1"/>
</dbReference>
<evidence type="ECO:0000313" key="6">
    <source>
        <dbReference type="Proteomes" id="UP000813461"/>
    </source>
</evidence>
<name>A0A8K0R5A0_9PLEO</name>
<feature type="domain" description="Agd3 deacetylase" evidence="2">
    <location>
        <begin position="251"/>
        <end position="616"/>
    </location>
</feature>
<dbReference type="InterPro" id="IPR056826">
    <property type="entry name" value="Agd3_CE"/>
</dbReference>
<organism evidence="5 6">
    <name type="scientific">Paraphoma chrysanthemicola</name>
    <dbReference type="NCBI Taxonomy" id="798071"/>
    <lineage>
        <taxon>Eukaryota</taxon>
        <taxon>Fungi</taxon>
        <taxon>Dikarya</taxon>
        <taxon>Ascomycota</taxon>
        <taxon>Pezizomycotina</taxon>
        <taxon>Dothideomycetes</taxon>
        <taxon>Pleosporomycetidae</taxon>
        <taxon>Pleosporales</taxon>
        <taxon>Pleosporineae</taxon>
        <taxon>Phaeosphaeriaceae</taxon>
        <taxon>Paraphoma</taxon>
    </lineage>
</organism>
<comment type="caution">
    <text evidence="5">The sequence shown here is derived from an EMBL/GenBank/DDBJ whole genome shotgun (WGS) entry which is preliminary data.</text>
</comment>
<evidence type="ECO:0000313" key="5">
    <source>
        <dbReference type="EMBL" id="KAH7086571.1"/>
    </source>
</evidence>
<dbReference type="PANTHER" id="PTHR31002:SF34">
    <property type="entry name" value="CELL WALL PROTEIN CWP1-RELATED"/>
    <property type="match status" value="1"/>
</dbReference>
<evidence type="ECO:0000259" key="4">
    <source>
        <dbReference type="Pfam" id="PF25117"/>
    </source>
</evidence>
<proteinExistence type="predicted"/>
<dbReference type="InterPro" id="IPR056827">
    <property type="entry name" value="CBM87_Agd3"/>
</dbReference>
<feature type="domain" description="Agd3 C-terminal" evidence="4">
    <location>
        <begin position="624"/>
        <end position="686"/>
    </location>
</feature>
<reference evidence="5" key="1">
    <citation type="journal article" date="2021" name="Nat. Commun.">
        <title>Genetic determinants of endophytism in the Arabidopsis root mycobiome.</title>
        <authorList>
            <person name="Mesny F."/>
            <person name="Miyauchi S."/>
            <person name="Thiergart T."/>
            <person name="Pickel B."/>
            <person name="Atanasova L."/>
            <person name="Karlsson M."/>
            <person name="Huettel B."/>
            <person name="Barry K.W."/>
            <person name="Haridas S."/>
            <person name="Chen C."/>
            <person name="Bauer D."/>
            <person name="Andreopoulos W."/>
            <person name="Pangilinan J."/>
            <person name="LaButti K."/>
            <person name="Riley R."/>
            <person name="Lipzen A."/>
            <person name="Clum A."/>
            <person name="Drula E."/>
            <person name="Henrissat B."/>
            <person name="Kohler A."/>
            <person name="Grigoriev I.V."/>
            <person name="Martin F.M."/>
            <person name="Hacquard S."/>
        </authorList>
    </citation>
    <scope>NUCLEOTIDE SEQUENCE</scope>
    <source>
        <strain evidence="5">MPI-SDFR-AT-0120</strain>
    </source>
</reference>
<dbReference type="Proteomes" id="UP000813461">
    <property type="component" value="Unassembled WGS sequence"/>
</dbReference>
<feature type="chain" id="PRO_5035478605" description="Extracellular serine-rich protein" evidence="1">
    <location>
        <begin position="27"/>
        <end position="689"/>
    </location>
</feature>
<evidence type="ECO:0008006" key="7">
    <source>
        <dbReference type="Google" id="ProtNLM"/>
    </source>
</evidence>
<accession>A0A8K0R5A0</accession>
<sequence length="689" mass="76107">MASSCLSLLRTCALSFVLFFLHSVTAYVGSATVSSTVLIVARDTTSAENSAAAGLRGYGIPFEILTVPQAGIASLPVLNSSATYGNYGGIVIVSEVGYNYDSSYYSALTRRQWNDLYAYQTSFGIRMVRLDVFPTPDFGVTSLSGNLNDEPVVFTNTSSFFTAGLKMNAEISIANIFHNPATITNSSMAWEVAKFSNAGTAAVVNQIGDRQQMVWFMPFALDWAPSSNILQHAWITWVTRGLFVGFKRLYLGTQVDDMFLETPMYRPQGQNYRAKPADLDVHVSWQQTLNSRLPTGSEFFIEIGHNGNGDIEASANTDEGYTICNPNSGIEYAEQKDGSPEYMKPPGTGKNIWPATPAQYSWSLDCAQLDPLQNWFAIESNRDAFAHISHTFSHADLTNATYSDAAKEISFNQAWLKQVGFDAAKRWSGKGIIPPAITGLHNADVIKGWMDNGIFNVVGDNTRPLLRNTQSTFWPLNTTVAANGYAGLNVMPRWATLIYYNCDLPACTLQEWIDTSAGKGTFTDLMNNARDTAMRNLFGLHWDAYMFHQANMRVADVPTTTVNGKRDRFSLLMTWIEVITAELMRLTTWPMKTLKHDDLAQAFLNRQARDLCRPSMTWQTSANGASIQRINIYTAGGNNCKTPIPITVPVATSTTTGATKEQLGSDPLTLWVTMSGASRSYNFTTPYRL</sequence>
<dbReference type="InterPro" id="IPR050788">
    <property type="entry name" value="Yeast_SRP1/TIP1_CWP"/>
</dbReference>
<dbReference type="EMBL" id="JAGMVJ010000011">
    <property type="protein sequence ID" value="KAH7086571.1"/>
    <property type="molecule type" value="Genomic_DNA"/>
</dbReference>
<dbReference type="Pfam" id="PF25116">
    <property type="entry name" value="CBM87_Agd3"/>
    <property type="match status" value="1"/>
</dbReference>